<organism evidence="1 2">
    <name type="scientific">Neisseria weaveri</name>
    <dbReference type="NCBI Taxonomy" id="28091"/>
    <lineage>
        <taxon>Bacteria</taxon>
        <taxon>Pseudomonadati</taxon>
        <taxon>Pseudomonadota</taxon>
        <taxon>Betaproteobacteria</taxon>
        <taxon>Neisseriales</taxon>
        <taxon>Neisseriaceae</taxon>
        <taxon>Neisseria</taxon>
    </lineage>
</organism>
<dbReference type="KEGG" id="nwe:SAMEA3174300_0503"/>
<evidence type="ECO:0000313" key="1">
    <source>
        <dbReference type="EMBL" id="VEJ52036.1"/>
    </source>
</evidence>
<reference evidence="1 2" key="1">
    <citation type="submission" date="2018-12" db="EMBL/GenBank/DDBJ databases">
        <authorList>
            <consortium name="Pathogen Informatics"/>
        </authorList>
    </citation>
    <scope>NUCLEOTIDE SEQUENCE [LARGE SCALE GENOMIC DNA]</scope>
    <source>
        <strain evidence="1 2">NCTC12742</strain>
    </source>
</reference>
<gene>
    <name evidence="1" type="ORF">NCTC12742_01949</name>
</gene>
<accession>A0A448VQF4</accession>
<evidence type="ECO:0008006" key="3">
    <source>
        <dbReference type="Google" id="ProtNLM"/>
    </source>
</evidence>
<dbReference type="Proteomes" id="UP000272771">
    <property type="component" value="Chromosome"/>
</dbReference>
<dbReference type="EMBL" id="LR134533">
    <property type="protein sequence ID" value="VEJ52036.1"/>
    <property type="molecule type" value="Genomic_DNA"/>
</dbReference>
<dbReference type="AlphaFoldDB" id="A0A448VQF4"/>
<proteinExistence type="predicted"/>
<sequence>MNDMNDDYQTALKQLDELMVHFRSKGKASCEIAEQEDMLLIRLDTLKYLLKPTDTKAINDIRNYYNKHINHAESD</sequence>
<name>A0A448VQF4_9NEIS</name>
<dbReference type="STRING" id="28091.SAMEA3174300_00503"/>
<protein>
    <recommendedName>
        <fullName evidence="3">Branched-chain amino acid ABC transporter</fullName>
    </recommendedName>
</protein>
<evidence type="ECO:0000313" key="2">
    <source>
        <dbReference type="Proteomes" id="UP000272771"/>
    </source>
</evidence>
<keyword evidence="2" id="KW-1185">Reference proteome</keyword>